<dbReference type="Proteomes" id="UP000620262">
    <property type="component" value="Unassembled WGS sequence"/>
</dbReference>
<protein>
    <submittedName>
        <fullName evidence="10">Lactose/L-arabinose transport system ATP-binding protein</fullName>
    </submittedName>
</protein>
<keyword evidence="3" id="KW-0813">Transport</keyword>
<evidence type="ECO:0000313" key="10">
    <source>
        <dbReference type="EMBL" id="MBE1507195.1"/>
    </source>
</evidence>
<dbReference type="InterPro" id="IPR003593">
    <property type="entry name" value="AAA+_ATPase"/>
</dbReference>
<dbReference type="Gene3D" id="2.40.50.140">
    <property type="entry name" value="Nucleic acid-binding proteins"/>
    <property type="match status" value="1"/>
</dbReference>
<proteinExistence type="inferred from homology"/>
<dbReference type="InterPro" id="IPR015855">
    <property type="entry name" value="ABC_transpr_MalK-like"/>
</dbReference>
<comment type="similarity">
    <text evidence="2">Belongs to the ABC transporter superfamily.</text>
</comment>
<dbReference type="SMART" id="SM00382">
    <property type="entry name" value="AAA"/>
    <property type="match status" value="1"/>
</dbReference>
<dbReference type="PROSITE" id="PS50893">
    <property type="entry name" value="ABC_TRANSPORTER_2"/>
    <property type="match status" value="1"/>
</dbReference>
<comment type="subcellular location">
    <subcellularLocation>
        <location evidence="1">Cell inner membrane</location>
        <topology evidence="1">Peripheral membrane protein</topology>
    </subcellularLocation>
</comment>
<dbReference type="PANTHER" id="PTHR43875:SF3">
    <property type="entry name" value="MALTOSE_MALTODEXTRIN IMPORT ATP-BINDING PROTEIN MALK"/>
    <property type="match status" value="1"/>
</dbReference>
<dbReference type="NCBIfam" id="NF008653">
    <property type="entry name" value="PRK11650.1"/>
    <property type="match status" value="1"/>
</dbReference>
<evidence type="ECO:0000256" key="3">
    <source>
        <dbReference type="ARBA" id="ARBA00022448"/>
    </source>
</evidence>
<evidence type="ECO:0000259" key="9">
    <source>
        <dbReference type="PROSITE" id="PS50893"/>
    </source>
</evidence>
<dbReference type="Pfam" id="PF17912">
    <property type="entry name" value="OB_MalK"/>
    <property type="match status" value="1"/>
</dbReference>
<evidence type="ECO:0000256" key="8">
    <source>
        <dbReference type="ARBA" id="ARBA00023136"/>
    </source>
</evidence>
<dbReference type="Pfam" id="PF00005">
    <property type="entry name" value="ABC_tran"/>
    <property type="match status" value="1"/>
</dbReference>
<dbReference type="InterPro" id="IPR047641">
    <property type="entry name" value="ABC_transpr_MalK/UgpC-like"/>
</dbReference>
<dbReference type="Gene3D" id="3.40.50.300">
    <property type="entry name" value="P-loop containing nucleotide triphosphate hydrolases"/>
    <property type="match status" value="1"/>
</dbReference>
<evidence type="ECO:0000256" key="4">
    <source>
        <dbReference type="ARBA" id="ARBA00022475"/>
    </source>
</evidence>
<name>A0ABR9IVF3_RHIVS</name>
<dbReference type="SUPFAM" id="SSF52540">
    <property type="entry name" value="P-loop containing nucleoside triphosphate hydrolases"/>
    <property type="match status" value="1"/>
</dbReference>
<accession>A0ABR9IVF3</accession>
<reference evidence="10 11" key="1">
    <citation type="submission" date="2020-10" db="EMBL/GenBank/DDBJ databases">
        <title>Sequencing the genomes of 1000 actinobacteria strains.</title>
        <authorList>
            <person name="Klenk H.-P."/>
        </authorList>
    </citation>
    <scope>NUCLEOTIDE SEQUENCE [LARGE SCALE GENOMIC DNA]</scope>
    <source>
        <strain evidence="10 11">DSM 7307</strain>
    </source>
</reference>
<dbReference type="GO" id="GO:0005524">
    <property type="term" value="F:ATP binding"/>
    <property type="evidence" value="ECO:0007669"/>
    <property type="project" value="UniProtKB-KW"/>
</dbReference>
<dbReference type="InterPro" id="IPR012340">
    <property type="entry name" value="NA-bd_OB-fold"/>
</dbReference>
<keyword evidence="11" id="KW-1185">Reference proteome</keyword>
<keyword evidence="6" id="KW-0547">Nucleotide-binding</keyword>
<evidence type="ECO:0000313" key="11">
    <source>
        <dbReference type="Proteomes" id="UP000620262"/>
    </source>
</evidence>
<dbReference type="InterPro" id="IPR003439">
    <property type="entry name" value="ABC_transporter-like_ATP-bd"/>
</dbReference>
<dbReference type="InterPro" id="IPR008995">
    <property type="entry name" value="Mo/tungstate-bd_C_term_dom"/>
</dbReference>
<keyword evidence="8" id="KW-0472">Membrane</keyword>
<keyword evidence="7 10" id="KW-0067">ATP-binding</keyword>
<evidence type="ECO:0000256" key="6">
    <source>
        <dbReference type="ARBA" id="ARBA00022741"/>
    </source>
</evidence>
<evidence type="ECO:0000256" key="5">
    <source>
        <dbReference type="ARBA" id="ARBA00022519"/>
    </source>
</evidence>
<keyword evidence="4" id="KW-1003">Cell membrane</keyword>
<dbReference type="InterPro" id="IPR040582">
    <property type="entry name" value="OB_MalK-like"/>
</dbReference>
<feature type="domain" description="ABC transporter" evidence="9">
    <location>
        <begin position="4"/>
        <end position="234"/>
    </location>
</feature>
<dbReference type="Gene3D" id="2.40.50.100">
    <property type="match status" value="1"/>
</dbReference>
<evidence type="ECO:0000256" key="7">
    <source>
        <dbReference type="ARBA" id="ARBA00022840"/>
    </source>
</evidence>
<dbReference type="EMBL" id="JADBEC010000002">
    <property type="protein sequence ID" value="MBE1507195.1"/>
    <property type="molecule type" value="Genomic_DNA"/>
</dbReference>
<dbReference type="SUPFAM" id="SSF50331">
    <property type="entry name" value="MOP-like"/>
    <property type="match status" value="1"/>
</dbReference>
<dbReference type="InterPro" id="IPR017871">
    <property type="entry name" value="ABC_transporter-like_CS"/>
</dbReference>
<gene>
    <name evidence="10" type="ORF">H4W29_004440</name>
</gene>
<dbReference type="RefSeq" id="WP_192730966.1">
    <property type="nucleotide sequence ID" value="NZ_BAAAVL010000004.1"/>
</dbReference>
<evidence type="ECO:0000256" key="2">
    <source>
        <dbReference type="ARBA" id="ARBA00005417"/>
    </source>
</evidence>
<dbReference type="CDD" id="cd03301">
    <property type="entry name" value="ABC_MalK_N"/>
    <property type="match status" value="1"/>
</dbReference>
<dbReference type="InterPro" id="IPR027417">
    <property type="entry name" value="P-loop_NTPase"/>
</dbReference>
<dbReference type="PANTHER" id="PTHR43875">
    <property type="entry name" value="MALTODEXTRIN IMPORT ATP-BINDING PROTEIN MSMX"/>
    <property type="match status" value="1"/>
</dbReference>
<keyword evidence="5" id="KW-0997">Cell inner membrane</keyword>
<dbReference type="PROSITE" id="PS00211">
    <property type="entry name" value="ABC_TRANSPORTER_1"/>
    <property type="match status" value="1"/>
</dbReference>
<organism evidence="10 11">
    <name type="scientific">Rhizobium viscosum</name>
    <name type="common">Arthrobacter viscosus</name>
    <dbReference type="NCBI Taxonomy" id="1673"/>
    <lineage>
        <taxon>Bacteria</taxon>
        <taxon>Pseudomonadati</taxon>
        <taxon>Pseudomonadota</taxon>
        <taxon>Alphaproteobacteria</taxon>
        <taxon>Hyphomicrobiales</taxon>
        <taxon>Rhizobiaceae</taxon>
        <taxon>Rhizobium/Agrobacterium group</taxon>
        <taxon>Rhizobium</taxon>
    </lineage>
</organism>
<comment type="caution">
    <text evidence="10">The sequence shown here is derived from an EMBL/GenBank/DDBJ whole genome shotgun (WGS) entry which is preliminary data.</text>
</comment>
<sequence>MAELSFNNIVKRYGAFEIIHGADLEVKDGEFVVFVGPSGCGKSTLLRMIAGLEDITGGELKIGGRVVNDVEPADRGIAMVFQSYALYPHLTVEENLSFGLRMNGNPKADTERRVRHVAEILQITELMKRRPKQLSGGQRQRVAIGRAIVREPQVFLFDEPLSNLDAELRVQMRVEISRLHKQLGTTMIYVTHDQTEAMTLADKIVVLRAGNIEQIGAPLDLYDDPANQFVAGFVGSPKMNFLKAEVAEVHAGKATVVLADDRMVRLVVPLHDPSITSGTPVTLGIRPEHFDEAGRGEADLTVAVDVAEHLGNTSYIYANFGGEQLIIEQPESRSLGKTERLTVSLSAARTFLFDAAGKRLR</sequence>
<evidence type="ECO:0000256" key="1">
    <source>
        <dbReference type="ARBA" id="ARBA00004417"/>
    </source>
</evidence>